<dbReference type="AlphaFoldDB" id="A0AAW2MP86"/>
<proteinExistence type="predicted"/>
<protein>
    <submittedName>
        <fullName evidence="2">Uncharacterized protein</fullName>
    </submittedName>
</protein>
<comment type="caution">
    <text evidence="2">The sequence shown here is derived from an EMBL/GenBank/DDBJ whole genome shotgun (WGS) entry which is preliminary data.</text>
</comment>
<sequence length="134" mass="15480">MEIKVLSASSIKDWMTRFGKIANESKAKDAWDILKNYTVEVDRVKKIILLEFSVVVNQMKRLVETLTDVRVGEKILHSLNVKFNHVVVVIEEAKNIESIRRRGQARGRDQGRWHGLGRGRGQRRIEGRDQGKDE</sequence>
<name>A0AAW2MP86_9LAMI</name>
<reference evidence="2" key="2">
    <citation type="journal article" date="2024" name="Plant">
        <title>Genomic evolution and insights into agronomic trait innovations of Sesamum species.</title>
        <authorList>
            <person name="Miao H."/>
            <person name="Wang L."/>
            <person name="Qu L."/>
            <person name="Liu H."/>
            <person name="Sun Y."/>
            <person name="Le M."/>
            <person name="Wang Q."/>
            <person name="Wei S."/>
            <person name="Zheng Y."/>
            <person name="Lin W."/>
            <person name="Duan Y."/>
            <person name="Cao H."/>
            <person name="Xiong S."/>
            <person name="Wang X."/>
            <person name="Wei L."/>
            <person name="Li C."/>
            <person name="Ma Q."/>
            <person name="Ju M."/>
            <person name="Zhao R."/>
            <person name="Li G."/>
            <person name="Mu C."/>
            <person name="Tian Q."/>
            <person name="Mei H."/>
            <person name="Zhang T."/>
            <person name="Gao T."/>
            <person name="Zhang H."/>
        </authorList>
    </citation>
    <scope>NUCLEOTIDE SEQUENCE</scope>
    <source>
        <strain evidence="2">KEN8</strain>
    </source>
</reference>
<evidence type="ECO:0000313" key="2">
    <source>
        <dbReference type="EMBL" id="KAL0332778.1"/>
    </source>
</evidence>
<accession>A0AAW2MP86</accession>
<feature type="compositionally biased region" description="Basic and acidic residues" evidence="1">
    <location>
        <begin position="100"/>
        <end position="112"/>
    </location>
</feature>
<dbReference type="EMBL" id="JACGWM010000013">
    <property type="protein sequence ID" value="KAL0332778.1"/>
    <property type="molecule type" value="Genomic_DNA"/>
</dbReference>
<evidence type="ECO:0000256" key="1">
    <source>
        <dbReference type="SAM" id="MobiDB-lite"/>
    </source>
</evidence>
<reference evidence="2" key="1">
    <citation type="submission" date="2020-06" db="EMBL/GenBank/DDBJ databases">
        <authorList>
            <person name="Li T."/>
            <person name="Hu X."/>
            <person name="Zhang T."/>
            <person name="Song X."/>
            <person name="Zhang H."/>
            <person name="Dai N."/>
            <person name="Sheng W."/>
            <person name="Hou X."/>
            <person name="Wei L."/>
        </authorList>
    </citation>
    <scope>NUCLEOTIDE SEQUENCE</scope>
    <source>
        <strain evidence="2">KEN8</strain>
        <tissue evidence="2">Leaf</tissue>
    </source>
</reference>
<feature type="region of interest" description="Disordered" evidence="1">
    <location>
        <begin position="100"/>
        <end position="134"/>
    </location>
</feature>
<organism evidence="2">
    <name type="scientific">Sesamum calycinum</name>
    <dbReference type="NCBI Taxonomy" id="2727403"/>
    <lineage>
        <taxon>Eukaryota</taxon>
        <taxon>Viridiplantae</taxon>
        <taxon>Streptophyta</taxon>
        <taxon>Embryophyta</taxon>
        <taxon>Tracheophyta</taxon>
        <taxon>Spermatophyta</taxon>
        <taxon>Magnoliopsida</taxon>
        <taxon>eudicotyledons</taxon>
        <taxon>Gunneridae</taxon>
        <taxon>Pentapetalae</taxon>
        <taxon>asterids</taxon>
        <taxon>lamiids</taxon>
        <taxon>Lamiales</taxon>
        <taxon>Pedaliaceae</taxon>
        <taxon>Sesamum</taxon>
    </lineage>
</organism>
<gene>
    <name evidence="2" type="ORF">Scaly_2179300</name>
</gene>
<feature type="compositionally biased region" description="Basic and acidic residues" evidence="1">
    <location>
        <begin position="123"/>
        <end position="134"/>
    </location>
</feature>